<organism evidence="2 3">
    <name type="scientific">Candidatus Falkowbacteria bacterium RIFOXYC2_FULL_48_21</name>
    <dbReference type="NCBI Taxonomy" id="1798005"/>
    <lineage>
        <taxon>Bacteria</taxon>
        <taxon>Candidatus Falkowiibacteriota</taxon>
    </lineage>
</organism>
<sequence length="109" mass="12744">MTFEEYQRQSRKTANYPSIGQIYIYPTLGLTGESGEVAEKVKKIFRDDGGVLTPERREEIKKELGDVLWYIAQLCTDMKLSMDEVAWFNLQKLFSRQERKQIFGDGDNR</sequence>
<dbReference type="Pfam" id="PF03819">
    <property type="entry name" value="MazG"/>
    <property type="match status" value="1"/>
</dbReference>
<comment type="caution">
    <text evidence="2">The sequence shown here is derived from an EMBL/GenBank/DDBJ whole genome shotgun (WGS) entry which is preliminary data.</text>
</comment>
<reference evidence="2 3" key="1">
    <citation type="journal article" date="2016" name="Nat. Commun.">
        <title>Thousands of microbial genomes shed light on interconnected biogeochemical processes in an aquifer system.</title>
        <authorList>
            <person name="Anantharaman K."/>
            <person name="Brown C.T."/>
            <person name="Hug L.A."/>
            <person name="Sharon I."/>
            <person name="Castelle C.J."/>
            <person name="Probst A.J."/>
            <person name="Thomas B.C."/>
            <person name="Singh A."/>
            <person name="Wilkins M.J."/>
            <person name="Karaoz U."/>
            <person name="Brodie E.L."/>
            <person name="Williams K.H."/>
            <person name="Hubbard S.S."/>
            <person name="Banfield J.F."/>
        </authorList>
    </citation>
    <scope>NUCLEOTIDE SEQUENCE [LARGE SCALE GENOMIC DNA]</scope>
</reference>
<proteinExistence type="predicted"/>
<evidence type="ECO:0000313" key="3">
    <source>
        <dbReference type="Proteomes" id="UP000178656"/>
    </source>
</evidence>
<feature type="domain" description="NTP pyrophosphohydrolase MazG-like" evidence="1">
    <location>
        <begin position="29"/>
        <end position="98"/>
    </location>
</feature>
<evidence type="ECO:0000313" key="2">
    <source>
        <dbReference type="EMBL" id="OGF35473.1"/>
    </source>
</evidence>
<dbReference type="Gene3D" id="1.10.287.1080">
    <property type="entry name" value="MazG-like"/>
    <property type="match status" value="1"/>
</dbReference>
<protein>
    <recommendedName>
        <fullName evidence="1">NTP pyrophosphohydrolase MazG-like domain-containing protein</fullName>
    </recommendedName>
</protein>
<dbReference type="AlphaFoldDB" id="A0A1F5T9N7"/>
<gene>
    <name evidence="2" type="ORF">A2482_03835</name>
</gene>
<dbReference type="InterPro" id="IPR011379">
    <property type="entry name" value="MazG-related_GP37"/>
</dbReference>
<name>A0A1F5T9N7_9BACT</name>
<dbReference type="PIRSF" id="PIRSF006639">
    <property type="entry name" value="UCP006639_pph"/>
    <property type="match status" value="1"/>
</dbReference>
<dbReference type="Proteomes" id="UP000178656">
    <property type="component" value="Unassembled WGS sequence"/>
</dbReference>
<accession>A0A1F5T9N7</accession>
<evidence type="ECO:0000259" key="1">
    <source>
        <dbReference type="Pfam" id="PF03819"/>
    </source>
</evidence>
<dbReference type="EMBL" id="MFGM01000050">
    <property type="protein sequence ID" value="OGF35473.1"/>
    <property type="molecule type" value="Genomic_DNA"/>
</dbReference>
<dbReference type="SUPFAM" id="SSF101386">
    <property type="entry name" value="all-alpha NTP pyrophosphatases"/>
    <property type="match status" value="1"/>
</dbReference>
<dbReference type="InterPro" id="IPR004518">
    <property type="entry name" value="MazG-like_dom"/>
</dbReference>
<dbReference type="CDD" id="cd11541">
    <property type="entry name" value="NTP-PPase_u4"/>
    <property type="match status" value="1"/>
</dbReference>